<evidence type="ECO:0000313" key="2">
    <source>
        <dbReference type="Proteomes" id="UP001305414"/>
    </source>
</evidence>
<protein>
    <submittedName>
        <fullName evidence="1">Uncharacterized protein</fullName>
    </submittedName>
</protein>
<reference evidence="1 2" key="1">
    <citation type="submission" date="2023-10" db="EMBL/GenBank/DDBJ databases">
        <title>Draft genome sequence of Xylaria bambusicola isolate GMP-LS, the root and basal stem rot pathogen of sugarcane in Indonesia.</title>
        <authorList>
            <person name="Selvaraj P."/>
            <person name="Muralishankar V."/>
            <person name="Muruganantham S."/>
            <person name="Sp S."/>
            <person name="Haryani S."/>
            <person name="Lau K.J.X."/>
            <person name="Naqvi N.I."/>
        </authorList>
    </citation>
    <scope>NUCLEOTIDE SEQUENCE [LARGE SCALE GENOMIC DNA]</scope>
    <source>
        <strain evidence="1">GMP-LS</strain>
    </source>
</reference>
<keyword evidence="2" id="KW-1185">Reference proteome</keyword>
<evidence type="ECO:0000313" key="1">
    <source>
        <dbReference type="EMBL" id="KAK5636031.1"/>
    </source>
</evidence>
<dbReference type="Proteomes" id="UP001305414">
    <property type="component" value="Unassembled WGS sequence"/>
</dbReference>
<name>A0AAN7V0Y7_9PEZI</name>
<organism evidence="1 2">
    <name type="scientific">Xylaria bambusicola</name>
    <dbReference type="NCBI Taxonomy" id="326684"/>
    <lineage>
        <taxon>Eukaryota</taxon>
        <taxon>Fungi</taxon>
        <taxon>Dikarya</taxon>
        <taxon>Ascomycota</taxon>
        <taxon>Pezizomycotina</taxon>
        <taxon>Sordariomycetes</taxon>
        <taxon>Xylariomycetidae</taxon>
        <taxon>Xylariales</taxon>
        <taxon>Xylariaceae</taxon>
        <taxon>Xylaria</taxon>
    </lineage>
</organism>
<dbReference type="EMBL" id="JAWHQM010000061">
    <property type="protein sequence ID" value="KAK5636031.1"/>
    <property type="molecule type" value="Genomic_DNA"/>
</dbReference>
<dbReference type="AlphaFoldDB" id="A0AAN7V0Y7"/>
<gene>
    <name evidence="1" type="ORF">RRF57_011743</name>
</gene>
<sequence length="73" mass="7826">MDDLVNSKINWEKAVKIYETATDPDEEILGTICANVGKHGAVTGDFEAADKLEAGVPGHILTGHFSHPPLLLN</sequence>
<proteinExistence type="predicted"/>
<accession>A0AAN7V0Y7</accession>
<comment type="caution">
    <text evidence="1">The sequence shown here is derived from an EMBL/GenBank/DDBJ whole genome shotgun (WGS) entry which is preliminary data.</text>
</comment>